<protein>
    <submittedName>
        <fullName evidence="10">DNA mismatch repair protein</fullName>
    </submittedName>
</protein>
<dbReference type="FunFam" id="3.40.50.300:FF:000870">
    <property type="entry name" value="MutS protein homolog 4"/>
    <property type="match status" value="1"/>
</dbReference>
<comment type="similarity">
    <text evidence="1 7">Belongs to the DNA mismatch repair MutS family.</text>
</comment>
<dbReference type="PROSITE" id="PS00486">
    <property type="entry name" value="DNA_MISMATCH_REPAIR_2"/>
    <property type="match status" value="1"/>
</dbReference>
<dbReference type="SUPFAM" id="SSF53150">
    <property type="entry name" value="DNA repair protein MutS, domain II"/>
    <property type="match status" value="1"/>
</dbReference>
<organism evidence="10 11">
    <name type="scientific">Heterostelium pallidum (strain ATCC 26659 / Pp 5 / PN500)</name>
    <name type="common">Cellular slime mold</name>
    <name type="synonym">Polysphondylium pallidum</name>
    <dbReference type="NCBI Taxonomy" id="670386"/>
    <lineage>
        <taxon>Eukaryota</taxon>
        <taxon>Amoebozoa</taxon>
        <taxon>Evosea</taxon>
        <taxon>Eumycetozoa</taxon>
        <taxon>Dictyostelia</taxon>
        <taxon>Acytosteliales</taxon>
        <taxon>Acytosteliaceae</taxon>
        <taxon>Heterostelium</taxon>
    </lineage>
</organism>
<accession>D3BKR5</accession>
<evidence type="ECO:0000256" key="3">
    <source>
        <dbReference type="ARBA" id="ARBA00022763"/>
    </source>
</evidence>
<dbReference type="InterPro" id="IPR027417">
    <property type="entry name" value="P-loop_NTPase"/>
</dbReference>
<dbReference type="NCBIfam" id="TIGR01070">
    <property type="entry name" value="mutS1"/>
    <property type="match status" value="1"/>
</dbReference>
<dbReference type="InterPro" id="IPR036678">
    <property type="entry name" value="MutS_con_dom_sf"/>
</dbReference>
<dbReference type="GeneID" id="31364622"/>
<dbReference type="InParanoid" id="D3BKR5"/>
<dbReference type="Proteomes" id="UP000001396">
    <property type="component" value="Unassembled WGS sequence"/>
</dbReference>
<feature type="domain" description="DNA mismatch repair proteins mutS family" evidence="9">
    <location>
        <begin position="835"/>
        <end position="851"/>
    </location>
</feature>
<dbReference type="InterPro" id="IPR045076">
    <property type="entry name" value="MutS"/>
</dbReference>
<dbReference type="GO" id="GO:0030983">
    <property type="term" value="F:mismatched DNA binding"/>
    <property type="evidence" value="ECO:0007669"/>
    <property type="project" value="InterPro"/>
</dbReference>
<sequence>MYVNLAKQQQNKLNLIYYNHNRFNINNRCLKVNNNNNLNTTALLVSGGVGGGGNGGGLPTLSLTQNCRNFSSDNSSNSNSKTSKTKVDTSTESTTEKQQQSQHETPAMLQYHHFKQKYPKHILLFRIGDFYEMFYDDAKEVSSLLHITLTTRGIKSTKNEIPMCGFPQHAAETYIEKLIRHGKTVAVCDQVEDVKSRSGRGSKVVKREVVRVYTPGTVTEDRFLQQYHHQNNYLLSIVPIGIKQKSLSTLPNNHQFTSTQRFALSWLDISTGSFNVSETTFDCLAGELVKISPSEILISQKLVECDQLNAILKPYHLSSSEDCSIFYFDKNREMFQEAYGDDYIDVEDQFPQFSTDQLGCIGSILNYVFSTQLGVIPHIDLPQSYSTQTSMFIDHSTRNSLEITKTFQGIRKGSLLDTIDKTITSTGSRLLHSRIQSPCLSIVEINQRLNLVQYFQERPDLIKEIRKLLMRCYDLERCIQRVYIKRAGPRDLSSIGSTLASLSYIKAMLSDSLKKKQKAGHSQFDRDIKHLIDGIANFDELLDTLSEALVDNPPFILSDGGFIQPGYSKELDELMSLQTQSKSVIEQLQMDTRKQLSIPSLKIKHNQSLGYYIEILSAHREKIPKHFIHAQTLMSHMRFKSSQLYELEEKINRSSAMALELEQKIFNQLADKISESYGEKIKKASQSLANIDISCSLALVAIERSYTRPILTENPILNIVGGRHPTVEYAQLVKTGTMKQFITNDCHLDSQKDSLLWLITGPNMGGKSTFLRQNALISIMSQIGSFVPADRAEVGIMDSIFSRVGSSDDLANDRSTFMVEMIETASILKKATQRSFVIMDEVGRGTATLDGLAIAQSIIEYLESIKCRTLFATHYHELTKLATVMKKIKCHALAVKEENGELLFTHKIMPGVSNKSYGIFCAQLAGMPPTIIKRAKELLLKLESDK</sequence>
<dbReference type="EMBL" id="ADBJ01000038">
    <property type="protein sequence ID" value="EFA78495.1"/>
    <property type="molecule type" value="Genomic_DNA"/>
</dbReference>
<dbReference type="Pfam" id="PF05190">
    <property type="entry name" value="MutS_IV"/>
    <property type="match status" value="1"/>
</dbReference>
<dbReference type="InterPro" id="IPR007861">
    <property type="entry name" value="DNA_mismatch_repair_MutS_clamp"/>
</dbReference>
<dbReference type="InterPro" id="IPR007695">
    <property type="entry name" value="DNA_mismatch_repair_MutS-lik_N"/>
</dbReference>
<evidence type="ECO:0000256" key="8">
    <source>
        <dbReference type="SAM" id="MobiDB-lite"/>
    </source>
</evidence>
<dbReference type="PANTHER" id="PTHR11361">
    <property type="entry name" value="DNA MISMATCH REPAIR PROTEIN MUTS FAMILY MEMBER"/>
    <property type="match status" value="1"/>
</dbReference>
<dbReference type="OMA" id="DTWIMRR"/>
<dbReference type="STRING" id="670386.D3BKR5"/>
<dbReference type="InterPro" id="IPR016151">
    <property type="entry name" value="DNA_mismatch_repair_MutS_N"/>
</dbReference>
<dbReference type="GO" id="GO:0043504">
    <property type="term" value="P:mitochondrial DNA repair"/>
    <property type="evidence" value="ECO:0007669"/>
    <property type="project" value="TreeGrafter"/>
</dbReference>
<dbReference type="SUPFAM" id="SSF52540">
    <property type="entry name" value="P-loop containing nucleoside triphosphate hydrolases"/>
    <property type="match status" value="1"/>
</dbReference>
<dbReference type="AlphaFoldDB" id="D3BKR5"/>
<proteinExistence type="inferred from homology"/>
<dbReference type="InterPro" id="IPR000432">
    <property type="entry name" value="DNA_mismatch_repair_MutS_C"/>
</dbReference>
<dbReference type="FunCoup" id="D3BKR5">
    <property type="interactions" value="229"/>
</dbReference>
<comment type="caution">
    <text evidence="10">The sequence shown here is derived from an EMBL/GenBank/DDBJ whole genome shotgun (WGS) entry which is preliminary data.</text>
</comment>
<comment type="function">
    <text evidence="7">Component of the post-replicative DNA mismatch repair system (MMR).</text>
</comment>
<evidence type="ECO:0000256" key="6">
    <source>
        <dbReference type="ARBA" id="ARBA00023204"/>
    </source>
</evidence>
<evidence type="ECO:0000313" key="11">
    <source>
        <dbReference type="Proteomes" id="UP000001396"/>
    </source>
</evidence>
<dbReference type="GO" id="GO:0006298">
    <property type="term" value="P:mismatch repair"/>
    <property type="evidence" value="ECO:0007669"/>
    <property type="project" value="InterPro"/>
</dbReference>
<dbReference type="GO" id="GO:0140664">
    <property type="term" value="F:ATP-dependent DNA damage sensor activity"/>
    <property type="evidence" value="ECO:0007669"/>
    <property type="project" value="InterPro"/>
</dbReference>
<feature type="compositionally biased region" description="Low complexity" evidence="8">
    <location>
        <begin position="71"/>
        <end position="105"/>
    </location>
</feature>
<dbReference type="Pfam" id="PF05192">
    <property type="entry name" value="MutS_III"/>
    <property type="match status" value="1"/>
</dbReference>
<evidence type="ECO:0000256" key="2">
    <source>
        <dbReference type="ARBA" id="ARBA00022741"/>
    </source>
</evidence>
<dbReference type="Gene3D" id="3.40.50.300">
    <property type="entry name" value="P-loop containing nucleotide triphosphate hydrolases"/>
    <property type="match status" value="1"/>
</dbReference>
<dbReference type="Gene3D" id="3.30.420.110">
    <property type="entry name" value="MutS, connector domain"/>
    <property type="match status" value="1"/>
</dbReference>
<gene>
    <name evidence="10" type="primary">msh1</name>
    <name evidence="10" type="ORF">PPL_09147</name>
</gene>
<dbReference type="InterPro" id="IPR036187">
    <property type="entry name" value="DNA_mismatch_repair_MutS_sf"/>
</dbReference>
<dbReference type="NCBIfam" id="NF003810">
    <property type="entry name" value="PRK05399.1"/>
    <property type="match status" value="1"/>
</dbReference>
<keyword evidence="6 7" id="KW-0234">DNA repair</keyword>
<dbReference type="RefSeq" id="XP_020430619.1">
    <property type="nucleotide sequence ID" value="XM_020579944.1"/>
</dbReference>
<dbReference type="FunFam" id="3.40.1170.10:FF:000001">
    <property type="entry name" value="DNA mismatch repair protein MutS"/>
    <property type="match status" value="1"/>
</dbReference>
<dbReference type="Gene3D" id="3.40.1170.10">
    <property type="entry name" value="DNA repair protein MutS, domain I"/>
    <property type="match status" value="1"/>
</dbReference>
<dbReference type="InterPro" id="IPR007860">
    <property type="entry name" value="DNA_mmatch_repair_MutS_con_dom"/>
</dbReference>
<dbReference type="Pfam" id="PF05188">
    <property type="entry name" value="MutS_II"/>
    <property type="match status" value="1"/>
</dbReference>
<dbReference type="PANTHER" id="PTHR11361:SF34">
    <property type="entry name" value="DNA MISMATCH REPAIR PROTEIN MSH1, MITOCHONDRIAL"/>
    <property type="match status" value="1"/>
</dbReference>
<dbReference type="SUPFAM" id="SSF48334">
    <property type="entry name" value="DNA repair protein MutS, domain III"/>
    <property type="match status" value="1"/>
</dbReference>
<dbReference type="GO" id="GO:0005634">
    <property type="term" value="C:nucleus"/>
    <property type="evidence" value="ECO:0007669"/>
    <property type="project" value="TreeGrafter"/>
</dbReference>
<dbReference type="Gene3D" id="1.10.1420.10">
    <property type="match status" value="2"/>
</dbReference>
<dbReference type="SMART" id="SM00533">
    <property type="entry name" value="MUTSd"/>
    <property type="match status" value="1"/>
</dbReference>
<dbReference type="InterPro" id="IPR017261">
    <property type="entry name" value="DNA_mismatch_repair_MutS/MSH"/>
</dbReference>
<feature type="region of interest" description="Disordered" evidence="8">
    <location>
        <begin position="68"/>
        <end position="105"/>
    </location>
</feature>
<evidence type="ECO:0000256" key="5">
    <source>
        <dbReference type="ARBA" id="ARBA00023125"/>
    </source>
</evidence>
<keyword evidence="4" id="KW-0067">ATP-binding</keyword>
<name>D3BKR5_HETP5</name>
<dbReference type="Pfam" id="PF01624">
    <property type="entry name" value="MutS_I"/>
    <property type="match status" value="1"/>
</dbReference>
<evidence type="ECO:0000256" key="7">
    <source>
        <dbReference type="RuleBase" id="RU003756"/>
    </source>
</evidence>
<keyword evidence="11" id="KW-1185">Reference proteome</keyword>
<dbReference type="GO" id="GO:0005739">
    <property type="term" value="C:mitochondrion"/>
    <property type="evidence" value="ECO:0007669"/>
    <property type="project" value="TreeGrafter"/>
</dbReference>
<evidence type="ECO:0000256" key="1">
    <source>
        <dbReference type="ARBA" id="ARBA00006271"/>
    </source>
</evidence>
<dbReference type="PIRSF" id="PIRSF037677">
    <property type="entry name" value="DNA_mis_repair_Msh6"/>
    <property type="match status" value="1"/>
</dbReference>
<dbReference type="InterPro" id="IPR005748">
    <property type="entry name" value="DNA_mismatch_repair_MutS"/>
</dbReference>
<dbReference type="SMART" id="SM00534">
    <property type="entry name" value="MUTSac"/>
    <property type="match status" value="1"/>
</dbReference>
<reference evidence="10 11" key="1">
    <citation type="journal article" date="2011" name="Genome Res.">
        <title>Phylogeny-wide analysis of social amoeba genomes highlights ancient origins for complex intercellular communication.</title>
        <authorList>
            <person name="Heidel A.J."/>
            <person name="Lawal H.M."/>
            <person name="Felder M."/>
            <person name="Schilde C."/>
            <person name="Helps N.R."/>
            <person name="Tunggal B."/>
            <person name="Rivero F."/>
            <person name="John U."/>
            <person name="Schleicher M."/>
            <person name="Eichinger L."/>
            <person name="Platzer M."/>
            <person name="Noegel A.A."/>
            <person name="Schaap P."/>
            <person name="Gloeckner G."/>
        </authorList>
    </citation>
    <scope>NUCLEOTIDE SEQUENCE [LARGE SCALE GENOMIC DNA]</scope>
    <source>
        <strain evidence="11">ATCC 26659 / Pp 5 / PN500</strain>
    </source>
</reference>
<evidence type="ECO:0000259" key="9">
    <source>
        <dbReference type="PROSITE" id="PS00486"/>
    </source>
</evidence>
<dbReference type="SUPFAM" id="SSF55271">
    <property type="entry name" value="DNA repair protein MutS, domain I"/>
    <property type="match status" value="1"/>
</dbReference>
<keyword evidence="5 7" id="KW-0238">DNA-binding</keyword>
<keyword evidence="2 7" id="KW-0547">Nucleotide-binding</keyword>
<keyword evidence="3 7" id="KW-0227">DNA damage</keyword>
<evidence type="ECO:0000313" key="10">
    <source>
        <dbReference type="EMBL" id="EFA78495.1"/>
    </source>
</evidence>
<dbReference type="Pfam" id="PF00488">
    <property type="entry name" value="MutS_V"/>
    <property type="match status" value="1"/>
</dbReference>
<dbReference type="InterPro" id="IPR007696">
    <property type="entry name" value="DNA_mismatch_repair_MutS_core"/>
</dbReference>
<dbReference type="GO" id="GO:0005524">
    <property type="term" value="F:ATP binding"/>
    <property type="evidence" value="ECO:0007669"/>
    <property type="project" value="UniProtKB-KW"/>
</dbReference>
<evidence type="ECO:0000256" key="4">
    <source>
        <dbReference type="ARBA" id="ARBA00022840"/>
    </source>
</evidence>